<dbReference type="AlphaFoldDB" id="A0AAE5AI33"/>
<organism evidence="2 3">
    <name type="scientific">Lyticum sinuosum</name>
    <dbReference type="NCBI Taxonomy" id="1332059"/>
    <lineage>
        <taxon>Bacteria</taxon>
        <taxon>Pseudomonadati</taxon>
        <taxon>Pseudomonadota</taxon>
        <taxon>Alphaproteobacteria</taxon>
        <taxon>Rickettsiales</taxon>
        <taxon>Lyticum</taxon>
    </lineage>
</organism>
<accession>A0AAE5AI33</accession>
<keyword evidence="3" id="KW-1185">Reference proteome</keyword>
<dbReference type="EMBL" id="JARGYU010000003">
    <property type="protein sequence ID" value="MDZ5761554.1"/>
    <property type="molecule type" value="Genomic_DNA"/>
</dbReference>
<comment type="caution">
    <text evidence="2">The sequence shown here is derived from an EMBL/GenBank/DDBJ whole genome shotgun (WGS) entry which is preliminary data.</text>
</comment>
<reference evidence="2" key="1">
    <citation type="submission" date="2023-02" db="EMBL/GenBank/DDBJ databases">
        <title>Host association and intracellularity evolved multiple times independently in the Rickettsiales.</title>
        <authorList>
            <person name="Castelli M."/>
            <person name="Nardi T."/>
            <person name="Gammuto L."/>
            <person name="Bellinzona G."/>
            <person name="Sabaneyeva E."/>
            <person name="Potekhin A."/>
            <person name="Serra V."/>
            <person name="Petroni G."/>
            <person name="Sassera D."/>
        </authorList>
    </citation>
    <scope>NUCLEOTIDE SEQUENCE</scope>
    <source>
        <strain evidence="2">USBL-36I1</strain>
    </source>
</reference>
<dbReference type="RefSeq" id="WP_322498978.1">
    <property type="nucleotide sequence ID" value="NZ_JARGYU010000003.1"/>
</dbReference>
<name>A0AAE5AI33_9RICK</name>
<evidence type="ECO:0000313" key="2">
    <source>
        <dbReference type="EMBL" id="MDZ5761554.1"/>
    </source>
</evidence>
<feature type="region of interest" description="Disordered" evidence="1">
    <location>
        <begin position="435"/>
        <end position="467"/>
    </location>
</feature>
<protein>
    <submittedName>
        <fullName evidence="2">Uncharacterized protein</fullName>
    </submittedName>
</protein>
<gene>
    <name evidence="2" type="ORF">Lyticum_00738</name>
</gene>
<proteinExistence type="predicted"/>
<evidence type="ECO:0000313" key="3">
    <source>
        <dbReference type="Proteomes" id="UP001289135"/>
    </source>
</evidence>
<evidence type="ECO:0000256" key="1">
    <source>
        <dbReference type="SAM" id="MobiDB-lite"/>
    </source>
</evidence>
<sequence length="650" mass="75050">MLSIDFNNFKCDFLRQNKGHLFYDEGIGEIIPLNVDGGLINNKNDNNVIEIKNPSFTNLSIRVRNIIKQNYQIDDNQFTKNGLNAKIYPVKGDGNCGRRSMMWGILIRAAINIESQDLELNQKGKNILDIMEADAKYLLQNGEDSFDNDNPDDQKLVELSNVSQRFSQEIVTVFKENNNANNILNLIKCIKNKQIHSGDLLKLATVDNLAPKGNYLNISSGLSALSGYIAYKAVKSSLKYGDILFSDFTALPQEYLQVTEDPSVMSRNAIAYNFGNNIDYVDISTREDLYYHAQLLNNKDGQFKMTMLTRTLDKDNPEHVKIVEKFVEEQFEGQFNEKQKTEIAKKLMRKSIVYAQDLYKTYSNLKSPVYCITNSAHTPILLDGKTRENLQYLEQDILPMNYDSLNQKSGLKKFLEEHANIKYQIQENRQSIGENNEDESQGFQFNQNEPNEESQVNNSQELQVDQSQLDEQFQSQVHKNERTKQIQNRAYQNRISKICFNQQNESNNPIIQIETICNSLLQIKDENTQKNISEKLFLARCDLDKIYTSCESYFNQFVKVSFPQKGSQEDNISLEIKKRLSNIKSSIDTIKSETKNVSIFKKIYEYILDFLVSIPAIYGIKLQRYENNQIIQNKINNIINNVNNINLNRY</sequence>
<dbReference type="Proteomes" id="UP001289135">
    <property type="component" value="Unassembled WGS sequence"/>
</dbReference>
<feature type="compositionally biased region" description="Polar residues" evidence="1">
    <location>
        <begin position="441"/>
        <end position="467"/>
    </location>
</feature>